<dbReference type="AlphaFoldDB" id="A0A6N6N253"/>
<dbReference type="Proteomes" id="UP000438699">
    <property type="component" value="Unassembled WGS sequence"/>
</dbReference>
<gene>
    <name evidence="6" type="ORF">F8A88_11540</name>
</gene>
<evidence type="ECO:0000313" key="6">
    <source>
        <dbReference type="EMBL" id="KAB1441066.1"/>
    </source>
</evidence>
<dbReference type="InterPro" id="IPR002942">
    <property type="entry name" value="S4_RNA-bd"/>
</dbReference>
<dbReference type="GO" id="GO:0003723">
    <property type="term" value="F:RNA binding"/>
    <property type="evidence" value="ECO:0007669"/>
    <property type="project" value="UniProtKB-KW"/>
</dbReference>
<dbReference type="CDD" id="cd02870">
    <property type="entry name" value="PseudoU_synth_RsuA_like"/>
    <property type="match status" value="1"/>
</dbReference>
<dbReference type="EMBL" id="WAIE01000005">
    <property type="protein sequence ID" value="KAB1441066.1"/>
    <property type="molecule type" value="Genomic_DNA"/>
</dbReference>
<dbReference type="PROSITE" id="PS50889">
    <property type="entry name" value="S4"/>
    <property type="match status" value="1"/>
</dbReference>
<evidence type="ECO:0000256" key="1">
    <source>
        <dbReference type="ARBA" id="ARBA00008348"/>
    </source>
</evidence>
<dbReference type="InterPro" id="IPR020103">
    <property type="entry name" value="PsdUridine_synth_cat_dom_sf"/>
</dbReference>
<dbReference type="GO" id="GO:0120159">
    <property type="term" value="F:rRNA pseudouridine synthase activity"/>
    <property type="evidence" value="ECO:0007669"/>
    <property type="project" value="UniProtKB-ARBA"/>
</dbReference>
<dbReference type="Gene3D" id="3.30.70.1560">
    <property type="entry name" value="Alpha-L RNA-binding motif"/>
    <property type="match status" value="1"/>
</dbReference>
<dbReference type="PANTHER" id="PTHR47683">
    <property type="entry name" value="PSEUDOURIDINE SYNTHASE FAMILY PROTEIN-RELATED"/>
    <property type="match status" value="1"/>
</dbReference>
<protein>
    <recommendedName>
        <fullName evidence="4">Pseudouridine synthase</fullName>
        <ecNumber evidence="4">5.4.99.-</ecNumber>
    </recommendedName>
</protein>
<dbReference type="GO" id="GO:0000455">
    <property type="term" value="P:enzyme-directed rRNA pseudouridine synthesis"/>
    <property type="evidence" value="ECO:0007669"/>
    <property type="project" value="UniProtKB-ARBA"/>
</dbReference>
<dbReference type="Gene3D" id="3.30.70.580">
    <property type="entry name" value="Pseudouridine synthase I, catalytic domain, N-terminal subdomain"/>
    <property type="match status" value="1"/>
</dbReference>
<dbReference type="InterPro" id="IPR006145">
    <property type="entry name" value="PsdUridine_synth_RsuA/RluA"/>
</dbReference>
<dbReference type="CDD" id="cd00165">
    <property type="entry name" value="S4"/>
    <property type="match status" value="1"/>
</dbReference>
<comment type="similarity">
    <text evidence="1 4">Belongs to the pseudouridine synthase RsuA family.</text>
</comment>
<feature type="domain" description="RNA-binding S4" evidence="5">
    <location>
        <begin position="8"/>
        <end position="67"/>
    </location>
</feature>
<dbReference type="InterPro" id="IPR042092">
    <property type="entry name" value="PsdUridine_s_RsuA/RluB/E/F_cat"/>
</dbReference>
<evidence type="ECO:0000256" key="4">
    <source>
        <dbReference type="RuleBase" id="RU003887"/>
    </source>
</evidence>
<dbReference type="InterPro" id="IPR000748">
    <property type="entry name" value="PsdUridine_synth_RsuA/RluB/E/F"/>
</dbReference>
<dbReference type="SUPFAM" id="SSF55120">
    <property type="entry name" value="Pseudouridine synthase"/>
    <property type="match status" value="1"/>
</dbReference>
<sequence length="253" mass="28294">MDNDKKTIRLNKFLAQCGVASRRGADTMVFDGRVAINDIPAESPGEQVDPAQDTVLLDGKPVQQPRNSGNQVTIMMNKPTQVVTTVKDPQGRKTVMALLPREYRTARLFPVGRLDFFSEGLLLLTTDGELCHRLTHPKWHQPKIYLVTVRGTVSSRAVSVMEQGMKLAEGETLAPVKIRLTPPRAGTQQIEMTLNQGVNRQIRRMFRDLDMTILRLKRIRQGSLSLGTLKPGQCRTLDEKELNDLKESVGLVP</sequence>
<dbReference type="FunFam" id="3.10.290.10:FF:000003">
    <property type="entry name" value="Pseudouridine synthase"/>
    <property type="match status" value="1"/>
</dbReference>
<dbReference type="EC" id="5.4.99.-" evidence="4"/>
<evidence type="ECO:0000256" key="3">
    <source>
        <dbReference type="PROSITE-ProRule" id="PRU00182"/>
    </source>
</evidence>
<dbReference type="NCBIfam" id="TIGR00093">
    <property type="entry name" value="pseudouridine synthase"/>
    <property type="match status" value="1"/>
</dbReference>
<dbReference type="SUPFAM" id="SSF55174">
    <property type="entry name" value="Alpha-L RNA-binding motif"/>
    <property type="match status" value="1"/>
</dbReference>
<keyword evidence="7" id="KW-1185">Reference proteome</keyword>
<dbReference type="SMART" id="SM00363">
    <property type="entry name" value="S4"/>
    <property type="match status" value="1"/>
</dbReference>
<proteinExistence type="inferred from homology"/>
<keyword evidence="2 4" id="KW-0413">Isomerase</keyword>
<dbReference type="InterPro" id="IPR018496">
    <property type="entry name" value="PsdUridine_synth_RsuA/RluB_CS"/>
</dbReference>
<dbReference type="Pfam" id="PF01479">
    <property type="entry name" value="S4"/>
    <property type="match status" value="1"/>
</dbReference>
<name>A0A6N6N253_9BACT</name>
<dbReference type="PANTHER" id="PTHR47683:SF2">
    <property type="entry name" value="RNA-BINDING S4 DOMAIN-CONTAINING PROTEIN"/>
    <property type="match status" value="1"/>
</dbReference>
<evidence type="ECO:0000256" key="2">
    <source>
        <dbReference type="ARBA" id="ARBA00023235"/>
    </source>
</evidence>
<dbReference type="InterPro" id="IPR050343">
    <property type="entry name" value="RsuA_PseudoU_synthase"/>
</dbReference>
<dbReference type="Pfam" id="PF00849">
    <property type="entry name" value="PseudoU_synth_2"/>
    <property type="match status" value="1"/>
</dbReference>
<dbReference type="InterPro" id="IPR036986">
    <property type="entry name" value="S4_RNA-bd_sf"/>
</dbReference>
<dbReference type="OrthoDB" id="9807213at2"/>
<accession>A0A6N6N253</accession>
<evidence type="ECO:0000313" key="7">
    <source>
        <dbReference type="Proteomes" id="UP000438699"/>
    </source>
</evidence>
<dbReference type="PROSITE" id="PS01149">
    <property type="entry name" value="PSI_RSU"/>
    <property type="match status" value="1"/>
</dbReference>
<organism evidence="6 7">
    <name type="scientific">Pseudodesulfovibrio senegalensis</name>
    <dbReference type="NCBI Taxonomy" id="1721087"/>
    <lineage>
        <taxon>Bacteria</taxon>
        <taxon>Pseudomonadati</taxon>
        <taxon>Thermodesulfobacteriota</taxon>
        <taxon>Desulfovibrionia</taxon>
        <taxon>Desulfovibrionales</taxon>
        <taxon>Desulfovibrionaceae</taxon>
    </lineage>
</organism>
<dbReference type="RefSeq" id="WP_151151321.1">
    <property type="nucleotide sequence ID" value="NZ_WAIE01000005.1"/>
</dbReference>
<dbReference type="InterPro" id="IPR020094">
    <property type="entry name" value="TruA/RsuA/RluB/E/F_N"/>
</dbReference>
<dbReference type="Gene3D" id="3.10.290.10">
    <property type="entry name" value="RNA-binding S4 domain"/>
    <property type="match status" value="1"/>
</dbReference>
<keyword evidence="3" id="KW-0694">RNA-binding</keyword>
<reference evidence="6 7" key="1">
    <citation type="journal article" date="2017" name="Int. J. Syst. Evol. Microbiol.">
        <title>Desulfovibrio senegalensis sp. nov., a mesophilic sulfate reducer isolated from marine sediment.</title>
        <authorList>
            <person name="Thioye A."/>
            <person name="Gam Z.B.A."/>
            <person name="Mbengue M."/>
            <person name="Cayol J.L."/>
            <person name="Joseph-Bartoli M."/>
            <person name="Toure-Kane C."/>
            <person name="Labat M."/>
        </authorList>
    </citation>
    <scope>NUCLEOTIDE SEQUENCE [LARGE SCALE GENOMIC DNA]</scope>
    <source>
        <strain evidence="6 7">DSM 101509</strain>
    </source>
</reference>
<comment type="caution">
    <text evidence="6">The sequence shown here is derived from an EMBL/GenBank/DDBJ whole genome shotgun (WGS) entry which is preliminary data.</text>
</comment>
<evidence type="ECO:0000259" key="5">
    <source>
        <dbReference type="SMART" id="SM00363"/>
    </source>
</evidence>